<feature type="zinc finger region" description="C3H1-type" evidence="5">
    <location>
        <begin position="159"/>
        <end position="187"/>
    </location>
</feature>
<evidence type="ECO:0000313" key="8">
    <source>
        <dbReference type="EMBL" id="KAE9601827.1"/>
    </source>
</evidence>
<feature type="zinc finger region" description="C3H1-type" evidence="5">
    <location>
        <begin position="247"/>
        <end position="275"/>
    </location>
</feature>
<dbReference type="PANTHER" id="PTHR12547">
    <property type="entry name" value="CCCH ZINC FINGER/TIS11-RELATED"/>
    <property type="match status" value="1"/>
</dbReference>
<comment type="caution">
    <text evidence="8">The sequence shown here is derived from an EMBL/GenBank/DDBJ whole genome shotgun (WGS) entry which is preliminary data.</text>
</comment>
<keyword evidence="2" id="KW-0677">Repeat</keyword>
<dbReference type="Pfam" id="PF00642">
    <property type="entry name" value="zf-CCCH"/>
    <property type="match status" value="2"/>
</dbReference>
<sequence length="379" mass="42271">MSFFDDLPPFISSSPPYASAPLTDAIVLSGQPQSPSDDHDQSPTFKRSTTTFSESNNNHSNELPYPPRMRMMHPQNNNNNNNRVSNKLGTGTGHIFFKTRMCTKFRLGSCRNGENCNFAHGIEDMRQPPPNWQELVGLRGSNEEQHSAAWNWDDDQKIILKMKLCKKYCNGEECPYGERCSFLHEEPSKFRDDSVRIRESSVIRIGTNESPKSNEDGYDYNNSETDKAVVMNNVGLNAYRGKVRSTFWKTKLCIKWETTGQCPFGEGCHFAHGQSELQVLGGHMDTEAASSIIPIATYATIPTLPKVTSVPVIDDAPPLSNIASAPPLSNIASAPPLRNIARAPLANEVEPGKKSLLKWKGPKKINQIYADWIDDVPLE</sequence>
<dbReference type="InterPro" id="IPR045877">
    <property type="entry name" value="ZFP36-like"/>
</dbReference>
<dbReference type="OrthoDB" id="410307at2759"/>
<dbReference type="SMART" id="SM00356">
    <property type="entry name" value="ZnF_C3H1"/>
    <property type="match status" value="3"/>
</dbReference>
<accession>A0A6A4PJZ4</accession>
<gene>
    <name evidence="8" type="ORF">Lalb_Chr13g0301961</name>
</gene>
<evidence type="ECO:0000256" key="5">
    <source>
        <dbReference type="PROSITE-ProRule" id="PRU00723"/>
    </source>
</evidence>
<evidence type="ECO:0000313" key="9">
    <source>
        <dbReference type="Proteomes" id="UP000447434"/>
    </source>
</evidence>
<feature type="domain" description="C3H1-type" evidence="7">
    <location>
        <begin position="247"/>
        <end position="275"/>
    </location>
</feature>
<dbReference type="InterPro" id="IPR000571">
    <property type="entry name" value="Znf_CCCH"/>
</dbReference>
<keyword evidence="4 5" id="KW-0862">Zinc</keyword>
<dbReference type="InterPro" id="IPR041367">
    <property type="entry name" value="Znf-CCCH_4"/>
</dbReference>
<dbReference type="GO" id="GO:0008270">
    <property type="term" value="F:zinc ion binding"/>
    <property type="evidence" value="ECO:0007669"/>
    <property type="project" value="UniProtKB-KW"/>
</dbReference>
<dbReference type="PANTHER" id="PTHR12547:SF121">
    <property type="entry name" value="ZINC FINGER CCCH DOMAIN-CONTAINING PROTEIN 39"/>
    <property type="match status" value="1"/>
</dbReference>
<feature type="domain" description="C3H1-type" evidence="7">
    <location>
        <begin position="159"/>
        <end position="187"/>
    </location>
</feature>
<evidence type="ECO:0000256" key="1">
    <source>
        <dbReference type="ARBA" id="ARBA00022723"/>
    </source>
</evidence>
<dbReference type="InterPro" id="IPR036855">
    <property type="entry name" value="Znf_CCCH_sf"/>
</dbReference>
<dbReference type="FunFam" id="4.10.1000.10:FF:000003">
    <property type="entry name" value="Zinc finger CCCH domain-containing protein"/>
    <property type="match status" value="2"/>
</dbReference>
<organism evidence="8 9">
    <name type="scientific">Lupinus albus</name>
    <name type="common">White lupine</name>
    <name type="synonym">Lupinus termis</name>
    <dbReference type="NCBI Taxonomy" id="3870"/>
    <lineage>
        <taxon>Eukaryota</taxon>
        <taxon>Viridiplantae</taxon>
        <taxon>Streptophyta</taxon>
        <taxon>Embryophyta</taxon>
        <taxon>Tracheophyta</taxon>
        <taxon>Spermatophyta</taxon>
        <taxon>Magnoliopsida</taxon>
        <taxon>eudicotyledons</taxon>
        <taxon>Gunneridae</taxon>
        <taxon>Pentapetalae</taxon>
        <taxon>rosids</taxon>
        <taxon>fabids</taxon>
        <taxon>Fabales</taxon>
        <taxon>Fabaceae</taxon>
        <taxon>Papilionoideae</taxon>
        <taxon>50 kb inversion clade</taxon>
        <taxon>genistoids sensu lato</taxon>
        <taxon>core genistoids</taxon>
        <taxon>Genisteae</taxon>
        <taxon>Lupinus</taxon>
    </lineage>
</organism>
<dbReference type="SUPFAM" id="SSF90229">
    <property type="entry name" value="CCCH zinc finger"/>
    <property type="match status" value="3"/>
</dbReference>
<keyword evidence="3 5" id="KW-0863">Zinc-finger</keyword>
<evidence type="ECO:0000259" key="7">
    <source>
        <dbReference type="PROSITE" id="PS50103"/>
    </source>
</evidence>
<dbReference type="PROSITE" id="PS50103">
    <property type="entry name" value="ZF_C3H1"/>
    <property type="match status" value="3"/>
</dbReference>
<dbReference type="GO" id="GO:0003729">
    <property type="term" value="F:mRNA binding"/>
    <property type="evidence" value="ECO:0007669"/>
    <property type="project" value="InterPro"/>
</dbReference>
<dbReference type="AlphaFoldDB" id="A0A6A4PJZ4"/>
<feature type="domain" description="C3H1-type" evidence="7">
    <location>
        <begin position="96"/>
        <end position="123"/>
    </location>
</feature>
<keyword evidence="1 5" id="KW-0479">Metal-binding</keyword>
<dbReference type="EMBL" id="WOCE01000013">
    <property type="protein sequence ID" value="KAE9601827.1"/>
    <property type="molecule type" value="Genomic_DNA"/>
</dbReference>
<evidence type="ECO:0000256" key="6">
    <source>
        <dbReference type="SAM" id="MobiDB-lite"/>
    </source>
</evidence>
<evidence type="ECO:0000256" key="4">
    <source>
        <dbReference type="ARBA" id="ARBA00022833"/>
    </source>
</evidence>
<feature type="zinc finger region" description="C3H1-type" evidence="5">
    <location>
        <begin position="96"/>
        <end position="123"/>
    </location>
</feature>
<dbReference type="GO" id="GO:0051252">
    <property type="term" value="P:regulation of RNA metabolic process"/>
    <property type="evidence" value="ECO:0007669"/>
    <property type="project" value="UniProtKB-ARBA"/>
</dbReference>
<dbReference type="Pfam" id="PF18044">
    <property type="entry name" value="zf-CCCH_4"/>
    <property type="match status" value="1"/>
</dbReference>
<feature type="region of interest" description="Disordered" evidence="6">
    <location>
        <begin position="28"/>
        <end position="67"/>
    </location>
</feature>
<keyword evidence="9" id="KW-1185">Reference proteome</keyword>
<dbReference type="GO" id="GO:0010468">
    <property type="term" value="P:regulation of gene expression"/>
    <property type="evidence" value="ECO:0007669"/>
    <property type="project" value="UniProtKB-ARBA"/>
</dbReference>
<evidence type="ECO:0000256" key="2">
    <source>
        <dbReference type="ARBA" id="ARBA00022737"/>
    </source>
</evidence>
<feature type="compositionally biased region" description="Polar residues" evidence="6">
    <location>
        <begin position="42"/>
        <end position="61"/>
    </location>
</feature>
<reference evidence="9" key="1">
    <citation type="journal article" date="2020" name="Nat. Commun.">
        <title>Genome sequence of the cluster root forming white lupin.</title>
        <authorList>
            <person name="Hufnagel B."/>
            <person name="Marques A."/>
            <person name="Soriano A."/>
            <person name="Marques L."/>
            <person name="Divol F."/>
            <person name="Doumas P."/>
            <person name="Sallet E."/>
            <person name="Mancinotti D."/>
            <person name="Carrere S."/>
            <person name="Marande W."/>
            <person name="Arribat S."/>
            <person name="Keller J."/>
            <person name="Huneau C."/>
            <person name="Blein T."/>
            <person name="Aime D."/>
            <person name="Laguerre M."/>
            <person name="Taylor J."/>
            <person name="Schubert V."/>
            <person name="Nelson M."/>
            <person name="Geu-Flores F."/>
            <person name="Crespi M."/>
            <person name="Gallardo-Guerrero K."/>
            <person name="Delaux P.-M."/>
            <person name="Salse J."/>
            <person name="Berges H."/>
            <person name="Guyot R."/>
            <person name="Gouzy J."/>
            <person name="Peret B."/>
        </authorList>
    </citation>
    <scope>NUCLEOTIDE SEQUENCE [LARGE SCALE GENOMIC DNA]</scope>
    <source>
        <strain evidence="9">cv. Amiga</strain>
    </source>
</reference>
<proteinExistence type="predicted"/>
<name>A0A6A4PJZ4_LUPAL</name>
<evidence type="ECO:0000256" key="3">
    <source>
        <dbReference type="ARBA" id="ARBA00022771"/>
    </source>
</evidence>
<dbReference type="Proteomes" id="UP000447434">
    <property type="component" value="Chromosome 13"/>
</dbReference>
<dbReference type="Gene3D" id="4.10.1000.10">
    <property type="entry name" value="Zinc finger, CCCH-type"/>
    <property type="match status" value="3"/>
</dbReference>
<protein>
    <submittedName>
        <fullName evidence="8">Putative transcription factor C3H family</fullName>
    </submittedName>
</protein>